<accession>A0A6L5YPJ9</accession>
<dbReference type="RefSeq" id="WP_154428550.1">
    <property type="nucleotide sequence ID" value="NZ_VUNI01000003.1"/>
</dbReference>
<reference evidence="2 3" key="1">
    <citation type="submission" date="2019-08" db="EMBL/GenBank/DDBJ databases">
        <title>In-depth cultivation of the pig gut microbiome towards novel bacterial diversity and tailored functional studies.</title>
        <authorList>
            <person name="Wylensek D."/>
            <person name="Hitch T.C.A."/>
            <person name="Clavel T."/>
        </authorList>
    </citation>
    <scope>NUCLEOTIDE SEQUENCE [LARGE SCALE GENOMIC DNA]</scope>
    <source>
        <strain evidence="2 3">MUC/MUC-530-WT-4D</strain>
    </source>
</reference>
<dbReference type="Pfam" id="PF04055">
    <property type="entry name" value="Radical_SAM"/>
    <property type="match status" value="1"/>
</dbReference>
<dbReference type="SFLD" id="SFLDG01082">
    <property type="entry name" value="B12-binding_domain_containing"/>
    <property type="match status" value="1"/>
</dbReference>
<evidence type="ECO:0000313" key="2">
    <source>
        <dbReference type="EMBL" id="MST73919.1"/>
    </source>
</evidence>
<dbReference type="GO" id="GO:0003824">
    <property type="term" value="F:catalytic activity"/>
    <property type="evidence" value="ECO:0007669"/>
    <property type="project" value="InterPro"/>
</dbReference>
<dbReference type="EMBL" id="VUNI01000003">
    <property type="protein sequence ID" value="MST73919.1"/>
    <property type="molecule type" value="Genomic_DNA"/>
</dbReference>
<dbReference type="PROSITE" id="PS51918">
    <property type="entry name" value="RADICAL_SAM"/>
    <property type="match status" value="1"/>
</dbReference>
<dbReference type="InterPro" id="IPR006638">
    <property type="entry name" value="Elp3/MiaA/NifB-like_rSAM"/>
</dbReference>
<name>A0A6L5YPJ9_9FIRM</name>
<dbReference type="Gene3D" id="3.80.30.20">
    <property type="entry name" value="tm_1862 like domain"/>
    <property type="match status" value="1"/>
</dbReference>
<dbReference type="SMART" id="SM00729">
    <property type="entry name" value="Elp3"/>
    <property type="match status" value="1"/>
</dbReference>
<dbReference type="PANTHER" id="PTHR42731:SF1">
    <property type="entry name" value="RADICAL SAM DOMAIN PROTEIN"/>
    <property type="match status" value="1"/>
</dbReference>
<protein>
    <submittedName>
        <fullName evidence="2">TIGR03960 family B12-binding radical SAM protein</fullName>
    </submittedName>
</protein>
<dbReference type="AlphaFoldDB" id="A0A6L5YPJ9"/>
<gene>
    <name evidence="2" type="ORF">FYJ75_02565</name>
</gene>
<dbReference type="InterPro" id="IPR045784">
    <property type="entry name" value="Radical_SAM_N2"/>
</dbReference>
<organism evidence="2 3">
    <name type="scientific">Roseburia porci</name>
    <dbReference type="NCBI Taxonomy" id="2605790"/>
    <lineage>
        <taxon>Bacteria</taxon>
        <taxon>Bacillati</taxon>
        <taxon>Bacillota</taxon>
        <taxon>Clostridia</taxon>
        <taxon>Lachnospirales</taxon>
        <taxon>Lachnospiraceae</taxon>
        <taxon>Roseburia</taxon>
    </lineage>
</organism>
<evidence type="ECO:0000313" key="3">
    <source>
        <dbReference type="Proteomes" id="UP000474024"/>
    </source>
</evidence>
<evidence type="ECO:0000259" key="1">
    <source>
        <dbReference type="PROSITE" id="PS51918"/>
    </source>
</evidence>
<dbReference type="CDD" id="cd01335">
    <property type="entry name" value="Radical_SAM"/>
    <property type="match status" value="1"/>
</dbReference>
<proteinExistence type="predicted"/>
<dbReference type="InterPro" id="IPR007197">
    <property type="entry name" value="rSAM"/>
</dbReference>
<keyword evidence="3" id="KW-1185">Reference proteome</keyword>
<feature type="domain" description="Radical SAM core" evidence="1">
    <location>
        <begin position="255"/>
        <end position="502"/>
    </location>
</feature>
<dbReference type="Pfam" id="PF19864">
    <property type="entry name" value="Radical_SAM_N2"/>
    <property type="match status" value="1"/>
</dbReference>
<dbReference type="SFLD" id="SFLDS00029">
    <property type="entry name" value="Radical_SAM"/>
    <property type="match status" value="1"/>
</dbReference>
<dbReference type="InterPro" id="IPR023862">
    <property type="entry name" value="CHP03960_rSAM"/>
</dbReference>
<dbReference type="SUPFAM" id="SSF102114">
    <property type="entry name" value="Radical SAM enzymes"/>
    <property type="match status" value="1"/>
</dbReference>
<dbReference type="NCBIfam" id="TIGR03960">
    <property type="entry name" value="rSAM_fuse_unch"/>
    <property type="match status" value="1"/>
</dbReference>
<comment type="caution">
    <text evidence="2">The sequence shown here is derived from an EMBL/GenBank/DDBJ whole genome shotgun (WGS) entry which is preliminary data.</text>
</comment>
<dbReference type="InterPro" id="IPR058240">
    <property type="entry name" value="rSAM_sf"/>
</dbReference>
<dbReference type="GO" id="GO:0051536">
    <property type="term" value="F:iron-sulfur cluster binding"/>
    <property type="evidence" value="ECO:0007669"/>
    <property type="project" value="InterPro"/>
</dbReference>
<dbReference type="PANTHER" id="PTHR42731">
    <property type="entry name" value="SLL1084 PROTEIN"/>
    <property type="match status" value="1"/>
</dbReference>
<dbReference type="Proteomes" id="UP000474024">
    <property type="component" value="Unassembled WGS sequence"/>
</dbReference>
<dbReference type="InterPro" id="IPR023404">
    <property type="entry name" value="rSAM_horseshoe"/>
</dbReference>
<sequence length="622" mass="71210">MAKLALSDEILMQIEKPARYIGNELNSIVKDKNTIDIRVAMVFPDVYDIGMSHLGIQILYDMFNRREDTWCERVYSPWPDLHAIMKEKKIPLFGLESQEPIKNFDFIAMTLQYEMCYTNVLQILDLAQTPLLASERGEDDPIVIGGGPCTYNPEPIADFFDFFYIGEGETQYDALFDMYKQMKNDGASRKEILHAIAKIEGMYVPSLYEVSYKEDGTIAAFTPKYEDIPKTIKKQIVMDLTTSVYPEKPIVPFIKVTQDRVVLEIQRGCIRGCRFCQAGMIYRPNREKDVERLKDLAYKMLKSTGHEEISLSSLSSSDYSQLEELVTFLIDEFHGKGVNISLPSLRIDAFSLDVMGKVQDIKKSSLTFAPEAGSQRLRDVINKGLTKEVILNGAGQAFEGGWNKVKLYFMLGLPTETEEDMKAIPELANDIAALYYETVPKEQRNGKCQITISTSFFVPKPFTPFQWAGMQTPDEYLRRAKIVNDTVKAQLNHKSIRYNWHEADVTVLEGVLARGDRRLSKAILYVYEHGGFFDAWSEFFDYSKWIEAFEACGIDTDFYTMRNRPDDEIFPWDFIDAGVTKEFMLREWHNAQNEKVTPNCRMRCSGCGAKQFNGGVCFEGQN</sequence>